<protein>
    <recommendedName>
        <fullName evidence="5">Probable RNA 2'-phosphotransferase</fullName>
        <ecNumber evidence="5">2.7.1.-</ecNumber>
    </recommendedName>
</protein>
<comment type="caution">
    <text evidence="6">The sequence shown here is derived from an EMBL/GenBank/DDBJ whole genome shotgun (WGS) entry which is preliminary data.</text>
</comment>
<evidence type="ECO:0000256" key="5">
    <source>
        <dbReference type="HAMAP-Rule" id="MF_00299"/>
    </source>
</evidence>
<dbReference type="GO" id="GO:0006388">
    <property type="term" value="P:tRNA splicing, via endonucleolytic cleavage and ligation"/>
    <property type="evidence" value="ECO:0007669"/>
    <property type="project" value="UniProtKB-UniRule"/>
</dbReference>
<dbReference type="EC" id="2.7.1.-" evidence="5"/>
<keyword evidence="3 5" id="KW-0520">NAD</keyword>
<dbReference type="PANTHER" id="PTHR12684">
    <property type="entry name" value="PUTATIVE PHOSPHOTRANSFERASE"/>
    <property type="match status" value="1"/>
</dbReference>
<keyword evidence="2 5" id="KW-0808">Transferase</keyword>
<dbReference type="PANTHER" id="PTHR12684:SF2">
    <property type="entry name" value="TRNA 2'-PHOSPHOTRANSFERASE 1"/>
    <property type="match status" value="1"/>
</dbReference>
<organism evidence="6 7">
    <name type="scientific">Paenibacillus ferrarius</name>
    <dbReference type="NCBI Taxonomy" id="1469647"/>
    <lineage>
        <taxon>Bacteria</taxon>
        <taxon>Bacillati</taxon>
        <taxon>Bacillota</taxon>
        <taxon>Bacilli</taxon>
        <taxon>Bacillales</taxon>
        <taxon>Paenibacillaceae</taxon>
        <taxon>Paenibacillus</taxon>
    </lineage>
</organism>
<dbReference type="Proteomes" id="UP000190626">
    <property type="component" value="Unassembled WGS sequence"/>
</dbReference>
<evidence type="ECO:0000256" key="1">
    <source>
        <dbReference type="ARBA" id="ARBA00009836"/>
    </source>
</evidence>
<dbReference type="InterPro" id="IPR042081">
    <property type="entry name" value="RNA_2'-PTrans_C"/>
</dbReference>
<dbReference type="OrthoDB" id="4537997at2"/>
<evidence type="ECO:0000256" key="4">
    <source>
        <dbReference type="ARBA" id="ARBA00025212"/>
    </source>
</evidence>
<dbReference type="SUPFAM" id="SSF56399">
    <property type="entry name" value="ADP-ribosylation"/>
    <property type="match status" value="1"/>
</dbReference>
<evidence type="ECO:0000313" key="7">
    <source>
        <dbReference type="Proteomes" id="UP000190626"/>
    </source>
</evidence>
<dbReference type="EMBL" id="MBTG01000072">
    <property type="protein sequence ID" value="OPH46901.1"/>
    <property type="molecule type" value="Genomic_DNA"/>
</dbReference>
<accession>A0A1V4H6P8</accession>
<dbReference type="InterPro" id="IPR002745">
    <property type="entry name" value="Ptrans_KptA/Tpt1"/>
</dbReference>
<dbReference type="Pfam" id="PF01885">
    <property type="entry name" value="PTS_2-RNA"/>
    <property type="match status" value="1"/>
</dbReference>
<dbReference type="Gene3D" id="3.20.170.30">
    <property type="match status" value="1"/>
</dbReference>
<dbReference type="GO" id="GO:0000215">
    <property type="term" value="F:tRNA 2'-phosphotransferase activity"/>
    <property type="evidence" value="ECO:0007669"/>
    <property type="project" value="TreeGrafter"/>
</dbReference>
<dbReference type="InterPro" id="IPR022928">
    <property type="entry name" value="RNA_2'-PTrans_KptA"/>
</dbReference>
<dbReference type="Gene3D" id="1.10.10.970">
    <property type="entry name" value="RNA 2'-phosphotransferase, Tpt1/KptA family, N-terminal domain"/>
    <property type="match status" value="1"/>
</dbReference>
<sequence>MLDKEKYTKLSKFMSKMLRHSPEEFGLSLDPVDGSCPTSELLGALHKQTKWSDIGVGDIEEVVERCEKQRFEIKGERIRARYGHSHDKVGYPAAAPPTVLYHGTNVQAAPSILKQGLRSMQRHYVHLSEGLHFAALAGKRRGELVILAVEAEKASHAGVVFYYAGNEVWLADRVPAQFCYVYEHAKEVGTNESIPH</sequence>
<comment type="function">
    <text evidence="4 5">Removes the 2'-phosphate from RNA via an intermediate in which the phosphate is ADP-ribosylated by NAD followed by a presumed transesterification to release the RNA and generate ADP-ribose 1''-2''-cyclic phosphate (APPR&gt;P). May function as an ADP-ribosylase.</text>
</comment>
<name>A0A1V4H6P8_9BACL</name>
<keyword evidence="7" id="KW-1185">Reference proteome</keyword>
<dbReference type="STRING" id="1469647.BC351_13325"/>
<evidence type="ECO:0000256" key="3">
    <source>
        <dbReference type="ARBA" id="ARBA00023027"/>
    </source>
</evidence>
<dbReference type="AlphaFoldDB" id="A0A1V4H6P8"/>
<gene>
    <name evidence="5" type="primary">kptA</name>
    <name evidence="6" type="ORF">BC351_13325</name>
</gene>
<evidence type="ECO:0000256" key="2">
    <source>
        <dbReference type="ARBA" id="ARBA00022679"/>
    </source>
</evidence>
<reference evidence="7" key="1">
    <citation type="submission" date="2016-07" db="EMBL/GenBank/DDBJ databases">
        <authorList>
            <person name="Florea S."/>
            <person name="Webb J.S."/>
            <person name="Jaromczyk J."/>
            <person name="Schardl C.L."/>
        </authorList>
    </citation>
    <scope>NUCLEOTIDE SEQUENCE [LARGE SCALE GENOMIC DNA]</scope>
    <source>
        <strain evidence="7">CY1</strain>
    </source>
</reference>
<dbReference type="GO" id="GO:0003950">
    <property type="term" value="F:NAD+ poly-ADP-ribosyltransferase activity"/>
    <property type="evidence" value="ECO:0007669"/>
    <property type="project" value="InterPro"/>
</dbReference>
<dbReference type="InterPro" id="IPR042080">
    <property type="entry name" value="RNA_2'-PTrans_N"/>
</dbReference>
<evidence type="ECO:0000313" key="6">
    <source>
        <dbReference type="EMBL" id="OPH46901.1"/>
    </source>
</evidence>
<comment type="similarity">
    <text evidence="1 5">Belongs to the KptA/TPT1 family.</text>
</comment>
<proteinExistence type="inferred from homology"/>
<dbReference type="HAMAP" id="MF_00299">
    <property type="entry name" value="KptA"/>
    <property type="match status" value="1"/>
</dbReference>
<dbReference type="RefSeq" id="WP_079421224.1">
    <property type="nucleotide sequence ID" value="NZ_MBTG01000072.1"/>
</dbReference>